<dbReference type="Proteomes" id="UP001054252">
    <property type="component" value="Unassembled WGS sequence"/>
</dbReference>
<keyword evidence="2" id="KW-1185">Reference proteome</keyword>
<evidence type="ECO:0000313" key="2">
    <source>
        <dbReference type="Proteomes" id="UP001054252"/>
    </source>
</evidence>
<evidence type="ECO:0000313" key="1">
    <source>
        <dbReference type="EMBL" id="GKV33721.1"/>
    </source>
</evidence>
<protein>
    <submittedName>
        <fullName evidence="1">Uncharacterized protein</fullName>
    </submittedName>
</protein>
<organism evidence="1 2">
    <name type="scientific">Rubroshorea leprosula</name>
    <dbReference type="NCBI Taxonomy" id="152421"/>
    <lineage>
        <taxon>Eukaryota</taxon>
        <taxon>Viridiplantae</taxon>
        <taxon>Streptophyta</taxon>
        <taxon>Embryophyta</taxon>
        <taxon>Tracheophyta</taxon>
        <taxon>Spermatophyta</taxon>
        <taxon>Magnoliopsida</taxon>
        <taxon>eudicotyledons</taxon>
        <taxon>Gunneridae</taxon>
        <taxon>Pentapetalae</taxon>
        <taxon>rosids</taxon>
        <taxon>malvids</taxon>
        <taxon>Malvales</taxon>
        <taxon>Dipterocarpaceae</taxon>
        <taxon>Rubroshorea</taxon>
    </lineage>
</organism>
<proteinExistence type="predicted"/>
<sequence length="57" mass="6053">MVLGLRQFSARTGEPILDTGGGEELVHVQPSVYIALGDRAPESPSALSTSPRNKWCG</sequence>
<accession>A0AAV5L8Z7</accession>
<name>A0AAV5L8Z7_9ROSI</name>
<gene>
    <name evidence="1" type="ORF">SLEP1_g42186</name>
</gene>
<comment type="caution">
    <text evidence="1">The sequence shown here is derived from an EMBL/GenBank/DDBJ whole genome shotgun (WGS) entry which is preliminary data.</text>
</comment>
<dbReference type="AlphaFoldDB" id="A0AAV5L8Z7"/>
<reference evidence="1 2" key="1">
    <citation type="journal article" date="2021" name="Commun. Biol.">
        <title>The genome of Shorea leprosula (Dipterocarpaceae) highlights the ecological relevance of drought in aseasonal tropical rainforests.</title>
        <authorList>
            <person name="Ng K.K.S."/>
            <person name="Kobayashi M.J."/>
            <person name="Fawcett J.A."/>
            <person name="Hatakeyama M."/>
            <person name="Paape T."/>
            <person name="Ng C.H."/>
            <person name="Ang C.C."/>
            <person name="Tnah L.H."/>
            <person name="Lee C.T."/>
            <person name="Nishiyama T."/>
            <person name="Sese J."/>
            <person name="O'Brien M.J."/>
            <person name="Copetti D."/>
            <person name="Mohd Noor M.I."/>
            <person name="Ong R.C."/>
            <person name="Putra M."/>
            <person name="Sireger I.Z."/>
            <person name="Indrioko S."/>
            <person name="Kosugi Y."/>
            <person name="Izuno A."/>
            <person name="Isagi Y."/>
            <person name="Lee S.L."/>
            <person name="Shimizu K.K."/>
        </authorList>
    </citation>
    <scope>NUCLEOTIDE SEQUENCE [LARGE SCALE GENOMIC DNA]</scope>
    <source>
        <tissue evidence="1">Leaf</tissue>
    </source>
</reference>
<dbReference type="EMBL" id="BPVZ01000102">
    <property type="protein sequence ID" value="GKV33721.1"/>
    <property type="molecule type" value="Genomic_DNA"/>
</dbReference>